<feature type="non-terminal residue" evidence="6">
    <location>
        <position position="126"/>
    </location>
</feature>
<dbReference type="Gene3D" id="3.40.50.300">
    <property type="entry name" value="P-loop containing nucleotide triphosphate hydrolases"/>
    <property type="match status" value="1"/>
</dbReference>
<evidence type="ECO:0000256" key="1">
    <source>
        <dbReference type="ARBA" id="ARBA00004370"/>
    </source>
</evidence>
<evidence type="ECO:0000313" key="6">
    <source>
        <dbReference type="EMBL" id="GAG59372.1"/>
    </source>
</evidence>
<accession>X0ZMQ6</accession>
<organism evidence="6">
    <name type="scientific">marine sediment metagenome</name>
    <dbReference type="NCBI Taxonomy" id="412755"/>
    <lineage>
        <taxon>unclassified sequences</taxon>
        <taxon>metagenomes</taxon>
        <taxon>ecological metagenomes</taxon>
    </lineage>
</organism>
<gene>
    <name evidence="6" type="ORF">S01H4_19843</name>
</gene>
<dbReference type="EMBL" id="BART01008878">
    <property type="protein sequence ID" value="GAG59372.1"/>
    <property type="molecule type" value="Genomic_DNA"/>
</dbReference>
<dbReference type="PANTHER" id="PTHR43297:SF2">
    <property type="entry name" value="DIPEPTIDE TRANSPORT ATP-BINDING PROTEIN DPPD"/>
    <property type="match status" value="1"/>
</dbReference>
<dbReference type="GO" id="GO:0016020">
    <property type="term" value="C:membrane"/>
    <property type="evidence" value="ECO:0007669"/>
    <property type="project" value="UniProtKB-SubCell"/>
</dbReference>
<comment type="caution">
    <text evidence="6">The sequence shown here is derived from an EMBL/GenBank/DDBJ whole genome shotgun (WGS) entry which is preliminary data.</text>
</comment>
<comment type="subcellular location">
    <subcellularLocation>
        <location evidence="1">Membrane</location>
    </subcellularLocation>
</comment>
<keyword evidence="4" id="KW-0472">Membrane</keyword>
<evidence type="ECO:0000256" key="4">
    <source>
        <dbReference type="ARBA" id="ARBA00023136"/>
    </source>
</evidence>
<dbReference type="SUPFAM" id="SSF52540">
    <property type="entry name" value="P-loop containing nucleoside triphosphate hydrolases"/>
    <property type="match status" value="1"/>
</dbReference>
<dbReference type="AlphaFoldDB" id="X0ZMQ6"/>
<dbReference type="Pfam" id="PF00005">
    <property type="entry name" value="ABC_tran"/>
    <property type="match status" value="1"/>
</dbReference>
<dbReference type="InterPro" id="IPR050388">
    <property type="entry name" value="ABC_Ni/Peptide_Import"/>
</dbReference>
<name>X0ZMQ6_9ZZZZ</name>
<sequence>MIFQEPMTSLSPIHTIGNQIMEAVLLHRDVSQSEARELTLEMLYKVGISNPQQRIDEYSYQLSGGLRQRAMIAMALSCNPSLLIADEPTTALDVTVQAQILELMKELQREFGMSIIYITHNLGVIA</sequence>
<evidence type="ECO:0000259" key="5">
    <source>
        <dbReference type="Pfam" id="PF00005"/>
    </source>
</evidence>
<dbReference type="InterPro" id="IPR003439">
    <property type="entry name" value="ABC_transporter-like_ATP-bd"/>
</dbReference>
<protein>
    <recommendedName>
        <fullName evidence="5">ABC transporter domain-containing protein</fullName>
    </recommendedName>
</protein>
<evidence type="ECO:0000256" key="2">
    <source>
        <dbReference type="ARBA" id="ARBA00022448"/>
    </source>
</evidence>
<evidence type="ECO:0000256" key="3">
    <source>
        <dbReference type="ARBA" id="ARBA00022475"/>
    </source>
</evidence>
<keyword evidence="2" id="KW-0813">Transport</keyword>
<reference evidence="6" key="1">
    <citation type="journal article" date="2014" name="Front. Microbiol.">
        <title>High frequency of phylogenetically diverse reductive dehalogenase-homologous genes in deep subseafloor sedimentary metagenomes.</title>
        <authorList>
            <person name="Kawai M."/>
            <person name="Futagami T."/>
            <person name="Toyoda A."/>
            <person name="Takaki Y."/>
            <person name="Nishi S."/>
            <person name="Hori S."/>
            <person name="Arai W."/>
            <person name="Tsubouchi T."/>
            <person name="Morono Y."/>
            <person name="Uchiyama I."/>
            <person name="Ito T."/>
            <person name="Fujiyama A."/>
            <person name="Inagaki F."/>
            <person name="Takami H."/>
        </authorList>
    </citation>
    <scope>NUCLEOTIDE SEQUENCE</scope>
    <source>
        <strain evidence="6">Expedition CK06-06</strain>
    </source>
</reference>
<dbReference type="InterPro" id="IPR027417">
    <property type="entry name" value="P-loop_NTPase"/>
</dbReference>
<keyword evidence="3" id="KW-1003">Cell membrane</keyword>
<feature type="domain" description="ABC transporter" evidence="5">
    <location>
        <begin position="1"/>
        <end position="90"/>
    </location>
</feature>
<dbReference type="PANTHER" id="PTHR43297">
    <property type="entry name" value="OLIGOPEPTIDE TRANSPORT ATP-BINDING PROTEIN APPD"/>
    <property type="match status" value="1"/>
</dbReference>
<dbReference type="GO" id="GO:0005524">
    <property type="term" value="F:ATP binding"/>
    <property type="evidence" value="ECO:0007669"/>
    <property type="project" value="InterPro"/>
</dbReference>
<dbReference type="GO" id="GO:0016887">
    <property type="term" value="F:ATP hydrolysis activity"/>
    <property type="evidence" value="ECO:0007669"/>
    <property type="project" value="InterPro"/>
</dbReference>
<proteinExistence type="predicted"/>